<proteinExistence type="inferred from homology"/>
<dbReference type="SUPFAM" id="SSF51905">
    <property type="entry name" value="FAD/NAD(P)-binding domain"/>
    <property type="match status" value="1"/>
</dbReference>
<evidence type="ECO:0000256" key="5">
    <source>
        <dbReference type="ARBA" id="ARBA00022857"/>
    </source>
</evidence>
<comment type="cofactor">
    <cofactor evidence="1">
        <name>FAD</name>
        <dbReference type="ChEBI" id="CHEBI:57692"/>
    </cofactor>
</comment>
<evidence type="ECO:0000256" key="7">
    <source>
        <dbReference type="ARBA" id="ARBA00023033"/>
    </source>
</evidence>
<dbReference type="STRING" id="526226.Gbro_0072"/>
<dbReference type="RefSeq" id="WP_012832017.1">
    <property type="nucleotide sequence ID" value="NC_013441.1"/>
</dbReference>
<keyword evidence="6" id="KW-0560">Oxidoreductase</keyword>
<organism evidence="8 9">
    <name type="scientific">Gordonia bronchialis (strain ATCC 25592 / DSM 43247 / BCRC 13721 / JCM 3198 / KCTC 3076 / NBRC 16047 / NCTC 10667)</name>
    <name type="common">Rhodococcus bronchialis</name>
    <dbReference type="NCBI Taxonomy" id="526226"/>
    <lineage>
        <taxon>Bacteria</taxon>
        <taxon>Bacillati</taxon>
        <taxon>Actinomycetota</taxon>
        <taxon>Actinomycetes</taxon>
        <taxon>Mycobacteriales</taxon>
        <taxon>Gordoniaceae</taxon>
        <taxon>Gordonia</taxon>
    </lineage>
</organism>
<evidence type="ECO:0000313" key="9">
    <source>
        <dbReference type="Proteomes" id="UP000001219"/>
    </source>
</evidence>
<dbReference type="InterPro" id="IPR020946">
    <property type="entry name" value="Flavin_mOase-like"/>
</dbReference>
<dbReference type="Proteomes" id="UP000001219">
    <property type="component" value="Chromosome"/>
</dbReference>
<reference evidence="9" key="1">
    <citation type="submission" date="2009-10" db="EMBL/GenBank/DDBJ databases">
        <title>The complete chromosome of Gordonia bronchialis DSM 43247.</title>
        <authorList>
            <consortium name="US DOE Joint Genome Institute (JGI-PGF)"/>
            <person name="Lucas S."/>
            <person name="Copeland A."/>
            <person name="Lapidus A."/>
            <person name="Glavina del Rio T."/>
            <person name="Dalin E."/>
            <person name="Tice H."/>
            <person name="Bruce D."/>
            <person name="Goodwin L."/>
            <person name="Pitluck S."/>
            <person name="Kyrpides N."/>
            <person name="Mavromatis K."/>
            <person name="Ivanova N."/>
            <person name="Ovchinnikova G."/>
            <person name="Saunders E."/>
            <person name="Brettin T."/>
            <person name="Detter J.C."/>
            <person name="Han C."/>
            <person name="Larimer F."/>
            <person name="Land M."/>
            <person name="Hauser L."/>
            <person name="Markowitz V."/>
            <person name="Cheng J.-F."/>
            <person name="Hugenholtz P."/>
            <person name="Woyke T."/>
            <person name="Wu D."/>
            <person name="Jando M."/>
            <person name="Schneider S."/>
            <person name="Goeker M."/>
            <person name="Klenk H.-P."/>
            <person name="Eisen J.A."/>
        </authorList>
    </citation>
    <scope>NUCLEOTIDE SEQUENCE [LARGE SCALE GENOMIC DNA]</scope>
    <source>
        <strain evidence="9">ATCC 25592 / DSM 43247 / BCRC 13721 / JCM 3198 / KCTC 3076 / NBRC 16047 / NCTC 10667</strain>
    </source>
</reference>
<dbReference type="AlphaFoldDB" id="D0LA96"/>
<dbReference type="GO" id="GO:0050660">
    <property type="term" value="F:flavin adenine dinucleotide binding"/>
    <property type="evidence" value="ECO:0007669"/>
    <property type="project" value="InterPro"/>
</dbReference>
<accession>D0LA96</accession>
<dbReference type="InterPro" id="IPR036188">
    <property type="entry name" value="FAD/NAD-bd_sf"/>
</dbReference>
<keyword evidence="4" id="KW-0274">FAD</keyword>
<sequence>MPATGTPTGTPTETVDVLVIGAGISGIGAGHYLTTRLPSKTFAIIEARSAAGGTWDLFRYPGIRSDSDLHTFGYEFKPWRDKQSIADAPRILSYLQQTIEENGLAEHIRYNHRVVSASWSSQESLWTVQIDRADTGEHIAIKANWIFAGSGYYRYDEGYTPYFEGRERFSGQIIHPQHWPEDLDHTGKRVVVIGSGATAVTLLPAMAQTAEHVTMLQRTPSYIMPIPREDAIANTFRRILGDERGYKWARRKNIAQQRLVYTFCQRFPKTARRAIRAVNQKFLPAGFPVDEHFNPPYDPWDQRLCAVPNGDLFKTIREGKTSIVTDRIATFTENGILLESGRELEADIIITATGLNLQLLGGMELSVDGEPVNLPDHVIYRGLMLEGVPNAAMAIGYTNSSWTLKIGLLCEYLCDLISYMDAHGYSAVRAVADPGMETKPALDFQAGYVKRALADLPRQGTDGPWTMSMNYYDDQRNLRKKDFADENLRFSTEPARSALAARAGAVAAGR</sequence>
<comment type="similarity">
    <text evidence="2">Belongs to the FAD-binding monooxygenase family.</text>
</comment>
<evidence type="ECO:0000313" key="8">
    <source>
        <dbReference type="EMBL" id="ACY19425.1"/>
    </source>
</evidence>
<dbReference type="PANTHER" id="PTHR43872:SF1">
    <property type="entry name" value="MONOOXYGENASE, PUTATIVE (AFU_ORTHOLOGUE AFUA_8G02570)-RELATED"/>
    <property type="match status" value="1"/>
</dbReference>
<evidence type="ECO:0000256" key="4">
    <source>
        <dbReference type="ARBA" id="ARBA00022827"/>
    </source>
</evidence>
<dbReference type="HOGENOM" id="CLU_032067_2_0_11"/>
<keyword evidence="5" id="KW-0521">NADP</keyword>
<name>D0LA96_GORB4</name>
<dbReference type="Pfam" id="PF13450">
    <property type="entry name" value="NAD_binding_8"/>
    <property type="match status" value="1"/>
</dbReference>
<dbReference type="PANTHER" id="PTHR43872">
    <property type="entry name" value="MONOOXYGENASE, PUTATIVE (AFU_ORTHOLOGUE AFUA_8G02570)-RELATED"/>
    <property type="match status" value="1"/>
</dbReference>
<dbReference type="EMBL" id="CP001802">
    <property type="protein sequence ID" value="ACY19425.1"/>
    <property type="molecule type" value="Genomic_DNA"/>
</dbReference>
<evidence type="ECO:0000256" key="6">
    <source>
        <dbReference type="ARBA" id="ARBA00023002"/>
    </source>
</evidence>
<dbReference type="GO" id="GO:0050661">
    <property type="term" value="F:NADP binding"/>
    <property type="evidence" value="ECO:0007669"/>
    <property type="project" value="InterPro"/>
</dbReference>
<evidence type="ECO:0000256" key="3">
    <source>
        <dbReference type="ARBA" id="ARBA00022630"/>
    </source>
</evidence>
<keyword evidence="7 8" id="KW-0503">Monooxygenase</keyword>
<dbReference type="GO" id="GO:0004499">
    <property type="term" value="F:N,N-dimethylaniline monooxygenase activity"/>
    <property type="evidence" value="ECO:0007669"/>
    <property type="project" value="InterPro"/>
</dbReference>
<evidence type="ECO:0000256" key="1">
    <source>
        <dbReference type="ARBA" id="ARBA00001974"/>
    </source>
</evidence>
<keyword evidence="3" id="KW-0285">Flavoprotein</keyword>
<evidence type="ECO:0000256" key="2">
    <source>
        <dbReference type="ARBA" id="ARBA00010139"/>
    </source>
</evidence>
<dbReference type="FunFam" id="3.50.50.60:FF:000228">
    <property type="entry name" value="FAD-containing monooxygenase EthA"/>
    <property type="match status" value="1"/>
</dbReference>
<dbReference type="Gene3D" id="3.50.50.60">
    <property type="entry name" value="FAD/NAD(P)-binding domain"/>
    <property type="match status" value="3"/>
</dbReference>
<keyword evidence="9" id="KW-1185">Reference proteome</keyword>
<dbReference type="InterPro" id="IPR051820">
    <property type="entry name" value="FAD-binding_MO"/>
</dbReference>
<protein>
    <submittedName>
        <fullName evidence="8">Flavin-containing monooxygenase FMO</fullName>
    </submittedName>
</protein>
<reference evidence="8 9" key="2">
    <citation type="journal article" date="2010" name="Stand. Genomic Sci.">
        <title>Complete genome sequence of Gordonia bronchialis type strain (3410).</title>
        <authorList>
            <person name="Ivanova N."/>
            <person name="Sikorski J."/>
            <person name="Jando M."/>
            <person name="Lapidus A."/>
            <person name="Nolan M."/>
            <person name="Lucas S."/>
            <person name="Del Rio T.G."/>
            <person name="Tice H."/>
            <person name="Copeland A."/>
            <person name="Cheng J.F."/>
            <person name="Chen F."/>
            <person name="Bruce D."/>
            <person name="Goodwin L."/>
            <person name="Pitluck S."/>
            <person name="Mavromatis K."/>
            <person name="Ovchinnikova G."/>
            <person name="Pati A."/>
            <person name="Chen A."/>
            <person name="Palaniappan K."/>
            <person name="Land M."/>
            <person name="Hauser L."/>
            <person name="Chang Y.J."/>
            <person name="Jeffries C.D."/>
            <person name="Chain P."/>
            <person name="Saunders E."/>
            <person name="Han C."/>
            <person name="Detter J.C."/>
            <person name="Brettin T."/>
            <person name="Rohde M."/>
            <person name="Goker M."/>
            <person name="Bristow J."/>
            <person name="Eisen J.A."/>
            <person name="Markowitz V."/>
            <person name="Hugenholtz P."/>
            <person name="Klenk H.P."/>
            <person name="Kyrpides N.C."/>
        </authorList>
    </citation>
    <scope>NUCLEOTIDE SEQUENCE [LARGE SCALE GENOMIC DNA]</scope>
    <source>
        <strain evidence="9">ATCC 25592 / DSM 43247 / BCRC 13721 / JCM 3198 / KCTC 3076 / NBRC 16047 / NCTC 10667</strain>
    </source>
</reference>
<gene>
    <name evidence="8" type="ordered locus">Gbro_0072</name>
</gene>
<dbReference type="KEGG" id="gbr:Gbro_0072"/>
<dbReference type="Pfam" id="PF00743">
    <property type="entry name" value="FMO-like"/>
    <property type="match status" value="1"/>
</dbReference>
<dbReference type="eggNOG" id="COG2072">
    <property type="taxonomic scope" value="Bacteria"/>
</dbReference>